<dbReference type="PANTHER" id="PTHR11227">
    <property type="entry name" value="WD-REPEAT PROTEIN INTERACTING WITH PHOSPHOINOSIDES WIPI -RELATED"/>
    <property type="match status" value="1"/>
</dbReference>
<keyword evidence="2" id="KW-0677">Repeat</keyword>
<organism evidence="3 4">
    <name type="scientific">Vitis vinifera</name>
    <name type="common">Grape</name>
    <dbReference type="NCBI Taxonomy" id="29760"/>
    <lineage>
        <taxon>Eukaryota</taxon>
        <taxon>Viridiplantae</taxon>
        <taxon>Streptophyta</taxon>
        <taxon>Embryophyta</taxon>
        <taxon>Tracheophyta</taxon>
        <taxon>Spermatophyta</taxon>
        <taxon>Magnoliopsida</taxon>
        <taxon>eudicotyledons</taxon>
        <taxon>Gunneridae</taxon>
        <taxon>Pentapetalae</taxon>
        <taxon>rosids</taxon>
        <taxon>Vitales</taxon>
        <taxon>Vitaceae</taxon>
        <taxon>Viteae</taxon>
        <taxon>Vitis</taxon>
    </lineage>
</organism>
<accession>D7SXW4</accession>
<reference evidence="4" key="1">
    <citation type="journal article" date="2007" name="Nature">
        <title>The grapevine genome sequence suggests ancestral hexaploidization in major angiosperm phyla.</title>
        <authorList>
            <consortium name="The French-Italian Public Consortium for Grapevine Genome Characterization."/>
            <person name="Jaillon O."/>
            <person name="Aury J.-M."/>
            <person name="Noel B."/>
            <person name="Policriti A."/>
            <person name="Clepet C."/>
            <person name="Casagrande A."/>
            <person name="Choisne N."/>
            <person name="Aubourg S."/>
            <person name="Vitulo N."/>
            <person name="Jubin C."/>
            <person name="Vezzi A."/>
            <person name="Legeai F."/>
            <person name="Hugueney P."/>
            <person name="Dasilva C."/>
            <person name="Horner D."/>
            <person name="Mica E."/>
            <person name="Jublot D."/>
            <person name="Poulain J."/>
            <person name="Bruyere C."/>
            <person name="Billault A."/>
            <person name="Segurens B."/>
            <person name="Gouyvenoux M."/>
            <person name="Ugarte E."/>
            <person name="Cattonaro F."/>
            <person name="Anthouard V."/>
            <person name="Vico V."/>
            <person name="Del Fabbro C."/>
            <person name="Alaux M."/>
            <person name="Di Gaspero G."/>
            <person name="Dumas V."/>
            <person name="Felice N."/>
            <person name="Paillard S."/>
            <person name="Juman I."/>
            <person name="Moroldo M."/>
            <person name="Scalabrin S."/>
            <person name="Canaguier A."/>
            <person name="Le Clainche I."/>
            <person name="Malacrida G."/>
            <person name="Durand E."/>
            <person name="Pesole G."/>
            <person name="Laucou V."/>
            <person name="Chatelet P."/>
            <person name="Merdinoglu D."/>
            <person name="Delledonne M."/>
            <person name="Pezzotti M."/>
            <person name="Lecharny A."/>
            <person name="Scarpelli C."/>
            <person name="Artiguenave F."/>
            <person name="Pe M.E."/>
            <person name="Valle G."/>
            <person name="Morgante M."/>
            <person name="Caboche M."/>
            <person name="Adam-Blondon A.-F."/>
            <person name="Weissenbach J."/>
            <person name="Quetier F."/>
            <person name="Wincker P."/>
        </authorList>
    </citation>
    <scope>NUCLEOTIDE SEQUENCE [LARGE SCALE GENOMIC DNA]</scope>
    <source>
        <strain evidence="4">cv. Pinot noir / PN40024</strain>
    </source>
</reference>
<keyword evidence="4" id="KW-1185">Reference proteome</keyword>
<proteinExistence type="predicted"/>
<dbReference type="HOGENOM" id="CLU_2390472_0_0_1"/>
<dbReference type="AlphaFoldDB" id="D7SXW4"/>
<evidence type="ECO:0008006" key="5">
    <source>
        <dbReference type="Google" id="ProtNLM"/>
    </source>
</evidence>
<dbReference type="InterPro" id="IPR048720">
    <property type="entry name" value="PROPPIN"/>
</dbReference>
<keyword evidence="1" id="KW-0853">WD repeat</keyword>
<dbReference type="OMA" id="QIEMIAN"/>
<dbReference type="eggNOG" id="KOG2110">
    <property type="taxonomic scope" value="Eukaryota"/>
</dbReference>
<dbReference type="OrthoDB" id="1667587at2759"/>
<evidence type="ECO:0000313" key="4">
    <source>
        <dbReference type="Proteomes" id="UP000009183"/>
    </source>
</evidence>
<evidence type="ECO:0000256" key="1">
    <source>
        <dbReference type="ARBA" id="ARBA00022574"/>
    </source>
</evidence>
<dbReference type="EMBL" id="FN595242">
    <property type="protein sequence ID" value="CBI22514.3"/>
    <property type="molecule type" value="Genomic_DNA"/>
</dbReference>
<dbReference type="Proteomes" id="UP000009183">
    <property type="component" value="Chromosome 3"/>
</dbReference>
<dbReference type="STRING" id="29760.D7SXW4"/>
<sequence length="94" mass="10317">MLFSSSLLAIVGAGEQLSLSPRRLCLFNTTTGAALQELNFSTAVLAIRLNWKRLVVVLQEKTYIYDLNSLSILDTIDTVPNSKGEGRTSCKVIK</sequence>
<dbReference type="PaxDb" id="29760-VIT_03s0091g00190.t01"/>
<protein>
    <recommendedName>
        <fullName evidence="5">Autophagy-related protein 18b</fullName>
    </recommendedName>
</protein>
<evidence type="ECO:0000256" key="2">
    <source>
        <dbReference type="ARBA" id="ARBA00022737"/>
    </source>
</evidence>
<dbReference type="InParanoid" id="D7SXW4"/>
<gene>
    <name evidence="3" type="ordered locus">VIT_03s0091g00190</name>
</gene>
<evidence type="ECO:0000313" key="3">
    <source>
        <dbReference type="EMBL" id="CBI22514.3"/>
    </source>
</evidence>
<dbReference type="Pfam" id="PF21032">
    <property type="entry name" value="PROPPIN"/>
    <property type="match status" value="1"/>
</dbReference>
<name>D7SXW4_VITVI</name>